<dbReference type="EMBL" id="JAEMHM010000010">
    <property type="protein sequence ID" value="MBJ6725812.1"/>
    <property type="molecule type" value="Genomic_DNA"/>
</dbReference>
<keyword evidence="1" id="KW-0472">Membrane</keyword>
<reference evidence="2" key="1">
    <citation type="submission" date="2020-12" db="EMBL/GenBank/DDBJ databases">
        <title>Geomonas sp. Red875, isolated from river sediment.</title>
        <authorList>
            <person name="Xu Z."/>
            <person name="Zhang Z."/>
            <person name="Masuda Y."/>
            <person name="Itoh H."/>
            <person name="Senoo K."/>
        </authorList>
    </citation>
    <scope>NUCLEOTIDE SEQUENCE</scope>
    <source>
        <strain evidence="2">Red875</strain>
    </source>
</reference>
<comment type="caution">
    <text evidence="2">The sequence shown here is derived from an EMBL/GenBank/DDBJ whole genome shotgun (WGS) entry which is preliminary data.</text>
</comment>
<name>A0A8J7LYZ6_9BACT</name>
<keyword evidence="1" id="KW-1133">Transmembrane helix</keyword>
<accession>A0A8J7LYZ6</accession>
<dbReference type="Proteomes" id="UP000636888">
    <property type="component" value="Unassembled WGS sequence"/>
</dbReference>
<keyword evidence="1" id="KW-0812">Transmembrane</keyword>
<protein>
    <recommendedName>
        <fullName evidence="4">PDGLE domain-containing protein</fullName>
    </recommendedName>
</protein>
<dbReference type="RefSeq" id="WP_199384699.1">
    <property type="nucleotide sequence ID" value="NZ_JAEMHM010000010.1"/>
</dbReference>
<feature type="transmembrane region" description="Helical" evidence="1">
    <location>
        <begin position="80"/>
        <end position="99"/>
    </location>
</feature>
<sequence>MTGPKRKLQERLHLAGLVVLVAGVAGGLLIYFTATEVPDAVDLEESKVYLRNLELYGGKANILATDLSNWFYGLWQGKSLGVTVAVIGTFIGLLLLFVAKQVADDER</sequence>
<feature type="transmembrane region" description="Helical" evidence="1">
    <location>
        <begin position="12"/>
        <end position="34"/>
    </location>
</feature>
<keyword evidence="3" id="KW-1185">Reference proteome</keyword>
<organism evidence="2 3">
    <name type="scientific">Geomesophilobacter sediminis</name>
    <dbReference type="NCBI Taxonomy" id="2798584"/>
    <lineage>
        <taxon>Bacteria</taxon>
        <taxon>Pseudomonadati</taxon>
        <taxon>Thermodesulfobacteriota</taxon>
        <taxon>Desulfuromonadia</taxon>
        <taxon>Geobacterales</taxon>
        <taxon>Geobacteraceae</taxon>
        <taxon>Geomesophilobacter</taxon>
    </lineage>
</organism>
<proteinExistence type="predicted"/>
<evidence type="ECO:0000313" key="3">
    <source>
        <dbReference type="Proteomes" id="UP000636888"/>
    </source>
</evidence>
<evidence type="ECO:0000313" key="2">
    <source>
        <dbReference type="EMBL" id="MBJ6725812.1"/>
    </source>
</evidence>
<gene>
    <name evidence="2" type="ORF">JFN93_13915</name>
</gene>
<evidence type="ECO:0000256" key="1">
    <source>
        <dbReference type="SAM" id="Phobius"/>
    </source>
</evidence>
<dbReference type="AlphaFoldDB" id="A0A8J7LYZ6"/>
<evidence type="ECO:0008006" key="4">
    <source>
        <dbReference type="Google" id="ProtNLM"/>
    </source>
</evidence>